<dbReference type="InterPro" id="IPR000515">
    <property type="entry name" value="MetI-like"/>
</dbReference>
<comment type="caution">
    <text evidence="9">The sequence shown here is derived from an EMBL/GenBank/DDBJ whole genome shotgun (WGS) entry which is preliminary data.</text>
</comment>
<dbReference type="Proteomes" id="UP001596047">
    <property type="component" value="Unassembled WGS sequence"/>
</dbReference>
<feature type="transmembrane region" description="Helical" evidence="7">
    <location>
        <begin position="182"/>
        <end position="207"/>
    </location>
</feature>
<evidence type="ECO:0000259" key="8">
    <source>
        <dbReference type="PROSITE" id="PS50928"/>
    </source>
</evidence>
<dbReference type="InterPro" id="IPR035906">
    <property type="entry name" value="MetI-like_sf"/>
</dbReference>
<keyword evidence="3" id="KW-1003">Cell membrane</keyword>
<evidence type="ECO:0000313" key="10">
    <source>
        <dbReference type="Proteomes" id="UP001596047"/>
    </source>
</evidence>
<evidence type="ECO:0000256" key="2">
    <source>
        <dbReference type="ARBA" id="ARBA00022448"/>
    </source>
</evidence>
<dbReference type="EMBL" id="JBHSOW010000049">
    <property type="protein sequence ID" value="MFC5650385.1"/>
    <property type="molecule type" value="Genomic_DNA"/>
</dbReference>
<dbReference type="SUPFAM" id="SSF161098">
    <property type="entry name" value="MetI-like"/>
    <property type="match status" value="1"/>
</dbReference>
<feature type="transmembrane region" description="Helical" evidence="7">
    <location>
        <begin position="138"/>
        <end position="161"/>
    </location>
</feature>
<keyword evidence="4 7" id="KW-0812">Transmembrane</keyword>
<keyword evidence="2 7" id="KW-0813">Transport</keyword>
<dbReference type="RefSeq" id="WP_379188938.1">
    <property type="nucleotide sequence ID" value="NZ_JBHSOW010000049.1"/>
</dbReference>
<comment type="subcellular location">
    <subcellularLocation>
        <location evidence="1 7">Cell membrane</location>
        <topology evidence="1 7">Multi-pass membrane protein</topology>
    </subcellularLocation>
</comment>
<evidence type="ECO:0000256" key="6">
    <source>
        <dbReference type="ARBA" id="ARBA00023136"/>
    </source>
</evidence>
<evidence type="ECO:0000313" key="9">
    <source>
        <dbReference type="EMBL" id="MFC5650385.1"/>
    </source>
</evidence>
<name>A0ABW0VWX9_9BACL</name>
<sequence length="277" mass="31358">MKKLSTLSSYMLLSLFGLIMIYPLLWLVSATFRTNAEIFSSIGLIPSHINWDSYINGWKGTGQYSFGTFYTNSILLTLPVVVGTALSSLLVGYGFVRFEFPLKKILFSLMISTLMLPGAVIIIPRYLLFKQLGWLDSYLPFIIPAFLGTFPFFNFMMVQFFRGLPRELDESAKMDGCGSFGILLRILLPLCKPAVFSVSIIQFIWVWNDFFNVLIYVNSVRKFTLPLALRMSLDAVANVNWSEIMAMSLLTMLPCIFIFFLAQKHFVEGISTTGLKG</sequence>
<dbReference type="Gene3D" id="1.10.3720.10">
    <property type="entry name" value="MetI-like"/>
    <property type="match status" value="1"/>
</dbReference>
<dbReference type="PANTHER" id="PTHR43744">
    <property type="entry name" value="ABC TRANSPORTER PERMEASE PROTEIN MG189-RELATED-RELATED"/>
    <property type="match status" value="1"/>
</dbReference>
<dbReference type="PANTHER" id="PTHR43744:SF6">
    <property type="entry name" value="ABC TRANSPORTER PERMEASE PROTEIN YESQ-RELATED"/>
    <property type="match status" value="1"/>
</dbReference>
<feature type="transmembrane region" description="Helical" evidence="7">
    <location>
        <begin position="105"/>
        <end position="126"/>
    </location>
</feature>
<reference evidence="10" key="1">
    <citation type="journal article" date="2019" name="Int. J. Syst. Evol. Microbiol.">
        <title>The Global Catalogue of Microorganisms (GCM) 10K type strain sequencing project: providing services to taxonomists for standard genome sequencing and annotation.</title>
        <authorList>
            <consortium name="The Broad Institute Genomics Platform"/>
            <consortium name="The Broad Institute Genome Sequencing Center for Infectious Disease"/>
            <person name="Wu L."/>
            <person name="Ma J."/>
        </authorList>
    </citation>
    <scope>NUCLEOTIDE SEQUENCE [LARGE SCALE GENOMIC DNA]</scope>
    <source>
        <strain evidence="10">CGMCC 1.3240</strain>
    </source>
</reference>
<feature type="transmembrane region" description="Helical" evidence="7">
    <location>
        <begin position="12"/>
        <end position="32"/>
    </location>
</feature>
<evidence type="ECO:0000256" key="7">
    <source>
        <dbReference type="RuleBase" id="RU363032"/>
    </source>
</evidence>
<comment type="similarity">
    <text evidence="7">Belongs to the binding-protein-dependent transport system permease family.</text>
</comment>
<gene>
    <name evidence="9" type="ORF">ACFPYJ_14860</name>
</gene>
<proteinExistence type="inferred from homology"/>
<feature type="transmembrane region" description="Helical" evidence="7">
    <location>
        <begin position="244"/>
        <end position="262"/>
    </location>
</feature>
<evidence type="ECO:0000256" key="1">
    <source>
        <dbReference type="ARBA" id="ARBA00004651"/>
    </source>
</evidence>
<dbReference type="Pfam" id="PF00528">
    <property type="entry name" value="BPD_transp_1"/>
    <property type="match status" value="1"/>
</dbReference>
<evidence type="ECO:0000256" key="4">
    <source>
        <dbReference type="ARBA" id="ARBA00022692"/>
    </source>
</evidence>
<evidence type="ECO:0000256" key="3">
    <source>
        <dbReference type="ARBA" id="ARBA00022475"/>
    </source>
</evidence>
<organism evidence="9 10">
    <name type="scientific">Paenibacillus solisilvae</name>
    <dbReference type="NCBI Taxonomy" id="2486751"/>
    <lineage>
        <taxon>Bacteria</taxon>
        <taxon>Bacillati</taxon>
        <taxon>Bacillota</taxon>
        <taxon>Bacilli</taxon>
        <taxon>Bacillales</taxon>
        <taxon>Paenibacillaceae</taxon>
        <taxon>Paenibacillus</taxon>
    </lineage>
</organism>
<dbReference type="PROSITE" id="PS50928">
    <property type="entry name" value="ABC_TM1"/>
    <property type="match status" value="1"/>
</dbReference>
<keyword evidence="6 7" id="KW-0472">Membrane</keyword>
<evidence type="ECO:0000256" key="5">
    <source>
        <dbReference type="ARBA" id="ARBA00022989"/>
    </source>
</evidence>
<keyword evidence="10" id="KW-1185">Reference proteome</keyword>
<dbReference type="CDD" id="cd06261">
    <property type="entry name" value="TM_PBP2"/>
    <property type="match status" value="1"/>
</dbReference>
<accession>A0ABW0VWX9</accession>
<protein>
    <submittedName>
        <fullName evidence="9">Carbohydrate ABC transporter permease</fullName>
    </submittedName>
</protein>
<feature type="transmembrane region" description="Helical" evidence="7">
    <location>
        <begin position="74"/>
        <end position="96"/>
    </location>
</feature>
<keyword evidence="5 7" id="KW-1133">Transmembrane helix</keyword>
<feature type="domain" description="ABC transmembrane type-1" evidence="8">
    <location>
        <begin position="70"/>
        <end position="262"/>
    </location>
</feature>